<dbReference type="SUPFAM" id="SSF47384">
    <property type="entry name" value="Homodimeric domain of signal transducing histidine kinase"/>
    <property type="match status" value="1"/>
</dbReference>
<dbReference type="Proteomes" id="UP000218418">
    <property type="component" value="Chromosome"/>
</dbReference>
<dbReference type="EMBL" id="AP018227">
    <property type="protein sequence ID" value="BAY87356.1"/>
    <property type="molecule type" value="Genomic_DNA"/>
</dbReference>
<dbReference type="Pfam" id="PF02518">
    <property type="entry name" value="HATPase_c"/>
    <property type="match status" value="1"/>
</dbReference>
<dbReference type="Gene3D" id="1.10.287.130">
    <property type="match status" value="1"/>
</dbReference>
<dbReference type="PANTHER" id="PTHR43065:SF50">
    <property type="entry name" value="HISTIDINE KINASE"/>
    <property type="match status" value="1"/>
</dbReference>
<dbReference type="Gene3D" id="3.30.565.10">
    <property type="entry name" value="Histidine kinase-like ATPase, C-terminal domain"/>
    <property type="match status" value="1"/>
</dbReference>
<proteinExistence type="predicted"/>
<evidence type="ECO:0000259" key="7">
    <source>
        <dbReference type="PROSITE" id="PS50109"/>
    </source>
</evidence>
<dbReference type="InterPro" id="IPR005467">
    <property type="entry name" value="His_kinase_dom"/>
</dbReference>
<dbReference type="AlphaFoldDB" id="A0A1Z4M1L5"/>
<keyword evidence="6" id="KW-0175">Coiled coil</keyword>
<dbReference type="InterPro" id="IPR036097">
    <property type="entry name" value="HisK_dim/P_sf"/>
</dbReference>
<dbReference type="InterPro" id="IPR003661">
    <property type="entry name" value="HisK_dim/P_dom"/>
</dbReference>
<sequence>MEAQKYEQKIKELEKTNRILQKKLERSQQNQILLEKSNDKKEFLLKKVITELGESKLVLEQRSQALQDLLQNLQAMQAQLVESEKMSALGVMVAGVAHEINNPIGFIYGNLNHVSEYAEDLFKLLEFYQKSCSNPISELEPEIEAIELDFIKEDFPKLLNSMKIGAERIKQIILSLRNFSRLDEAEIKDVDIHDGLDSTLMILQNQFKSQSHHSGIKIIKEYDKLPRLECYAGQLNQVFMNIIVNAIDALEKVPNPQIKISTESQENLAIIKIADNGMGINPEVQQKIFNPFFTTKPVGKGTGLGLSTSYKIIVDKHQGKLECHSNPGIGTEFLIALPLKYRGK</sequence>
<evidence type="ECO:0000256" key="6">
    <source>
        <dbReference type="SAM" id="Coils"/>
    </source>
</evidence>
<reference evidence="8 9" key="1">
    <citation type="submission" date="2017-06" db="EMBL/GenBank/DDBJ databases">
        <title>Genome sequencing of cyanobaciteial culture collection at National Institute for Environmental Studies (NIES).</title>
        <authorList>
            <person name="Hirose Y."/>
            <person name="Shimura Y."/>
            <person name="Fujisawa T."/>
            <person name="Nakamura Y."/>
            <person name="Kawachi M."/>
        </authorList>
    </citation>
    <scope>NUCLEOTIDE SEQUENCE [LARGE SCALE GENOMIC DNA]</scope>
    <source>
        <strain evidence="8 9">NIES-267</strain>
    </source>
</reference>
<dbReference type="InterPro" id="IPR004358">
    <property type="entry name" value="Sig_transdc_His_kin-like_C"/>
</dbReference>
<dbReference type="SMART" id="SM00387">
    <property type="entry name" value="HATPase_c"/>
    <property type="match status" value="1"/>
</dbReference>
<organism evidence="8 9">
    <name type="scientific">Calothrix parasitica NIES-267</name>
    <dbReference type="NCBI Taxonomy" id="1973488"/>
    <lineage>
        <taxon>Bacteria</taxon>
        <taxon>Bacillati</taxon>
        <taxon>Cyanobacteriota</taxon>
        <taxon>Cyanophyceae</taxon>
        <taxon>Nostocales</taxon>
        <taxon>Calotrichaceae</taxon>
        <taxon>Calothrix</taxon>
    </lineage>
</organism>
<evidence type="ECO:0000313" key="9">
    <source>
        <dbReference type="Proteomes" id="UP000218418"/>
    </source>
</evidence>
<evidence type="ECO:0000256" key="1">
    <source>
        <dbReference type="ARBA" id="ARBA00000085"/>
    </source>
</evidence>
<dbReference type="PROSITE" id="PS50109">
    <property type="entry name" value="HIS_KIN"/>
    <property type="match status" value="1"/>
</dbReference>
<name>A0A1Z4M1L5_9CYAN</name>
<feature type="domain" description="Histidine kinase" evidence="7">
    <location>
        <begin position="95"/>
        <end position="341"/>
    </location>
</feature>
<keyword evidence="5" id="KW-0902">Two-component regulatory system</keyword>
<keyword evidence="9" id="KW-1185">Reference proteome</keyword>
<evidence type="ECO:0000256" key="4">
    <source>
        <dbReference type="ARBA" id="ARBA00022777"/>
    </source>
</evidence>
<dbReference type="PANTHER" id="PTHR43065">
    <property type="entry name" value="SENSOR HISTIDINE KINASE"/>
    <property type="match status" value="1"/>
</dbReference>
<evidence type="ECO:0000313" key="8">
    <source>
        <dbReference type="EMBL" id="BAY87356.1"/>
    </source>
</evidence>
<protein>
    <recommendedName>
        <fullName evidence="2">histidine kinase</fullName>
        <ecNumber evidence="2">2.7.13.3</ecNumber>
    </recommendedName>
</protein>
<feature type="coiled-coil region" evidence="6">
    <location>
        <begin position="56"/>
        <end position="86"/>
    </location>
</feature>
<accession>A0A1Z4M1L5</accession>
<dbReference type="GO" id="GO:0000155">
    <property type="term" value="F:phosphorelay sensor kinase activity"/>
    <property type="evidence" value="ECO:0007669"/>
    <property type="project" value="InterPro"/>
</dbReference>
<keyword evidence="3" id="KW-0597">Phosphoprotein</keyword>
<comment type="catalytic activity">
    <reaction evidence="1">
        <text>ATP + protein L-histidine = ADP + protein N-phospho-L-histidine.</text>
        <dbReference type="EC" id="2.7.13.3"/>
    </reaction>
</comment>
<evidence type="ECO:0000256" key="5">
    <source>
        <dbReference type="ARBA" id="ARBA00023012"/>
    </source>
</evidence>
<keyword evidence="4 8" id="KW-0808">Transferase</keyword>
<evidence type="ECO:0000256" key="2">
    <source>
        <dbReference type="ARBA" id="ARBA00012438"/>
    </source>
</evidence>
<dbReference type="PRINTS" id="PR00344">
    <property type="entry name" value="BCTRLSENSOR"/>
</dbReference>
<dbReference type="InterPro" id="IPR036890">
    <property type="entry name" value="HATPase_C_sf"/>
</dbReference>
<dbReference type="OrthoDB" id="5401154at2"/>
<gene>
    <name evidence="8" type="ORF">NIES267_68780</name>
</gene>
<dbReference type="SUPFAM" id="SSF55874">
    <property type="entry name" value="ATPase domain of HSP90 chaperone/DNA topoisomerase II/histidine kinase"/>
    <property type="match status" value="1"/>
</dbReference>
<feature type="coiled-coil region" evidence="6">
    <location>
        <begin position="3"/>
        <end position="30"/>
    </location>
</feature>
<dbReference type="CDD" id="cd00082">
    <property type="entry name" value="HisKA"/>
    <property type="match status" value="1"/>
</dbReference>
<dbReference type="InterPro" id="IPR003594">
    <property type="entry name" value="HATPase_dom"/>
</dbReference>
<dbReference type="EC" id="2.7.13.3" evidence="2"/>
<evidence type="ECO:0000256" key="3">
    <source>
        <dbReference type="ARBA" id="ARBA00022553"/>
    </source>
</evidence>
<keyword evidence="4 8" id="KW-0418">Kinase</keyword>